<proteinExistence type="predicted"/>
<dbReference type="AlphaFoldDB" id="A0A7V7PPV5"/>
<dbReference type="RefSeq" id="WP_150969547.1">
    <property type="nucleotide sequence ID" value="NZ_VZDO01000006.1"/>
</dbReference>
<evidence type="ECO:0000256" key="1">
    <source>
        <dbReference type="SAM" id="MobiDB-lite"/>
    </source>
</evidence>
<name>A0A7V7PPV5_9HYPH</name>
<sequence>MSVFIRFGGKDSGASARRFITAEIERLIDMLDALDGDPDAEDGGDAEPSLGWTHTMAWGTTDDWEGADAVVSAEI</sequence>
<dbReference type="EMBL" id="VZDO01000006">
    <property type="protein sequence ID" value="KAB0680092.1"/>
    <property type="molecule type" value="Genomic_DNA"/>
</dbReference>
<reference evidence="2 3" key="1">
    <citation type="submission" date="2019-09" db="EMBL/GenBank/DDBJ databases">
        <title>YIM 132180 draft genome.</title>
        <authorList>
            <person name="Zhang K."/>
        </authorList>
    </citation>
    <scope>NUCLEOTIDE SEQUENCE [LARGE SCALE GENOMIC DNA]</scope>
    <source>
        <strain evidence="2 3">YIM 132180</strain>
    </source>
</reference>
<comment type="caution">
    <text evidence="2">The sequence shown here is derived from an EMBL/GenBank/DDBJ whole genome shotgun (WGS) entry which is preliminary data.</text>
</comment>
<accession>A0A7V7PPV5</accession>
<dbReference type="Proteomes" id="UP000432089">
    <property type="component" value="Unassembled WGS sequence"/>
</dbReference>
<evidence type="ECO:0000313" key="3">
    <source>
        <dbReference type="Proteomes" id="UP000432089"/>
    </source>
</evidence>
<keyword evidence="3" id="KW-1185">Reference proteome</keyword>
<organism evidence="2 3">
    <name type="scientific">Plantimonas leprariae</name>
    <dbReference type="NCBI Taxonomy" id="2615207"/>
    <lineage>
        <taxon>Bacteria</taxon>
        <taxon>Pseudomonadati</taxon>
        <taxon>Pseudomonadota</taxon>
        <taxon>Alphaproteobacteria</taxon>
        <taxon>Hyphomicrobiales</taxon>
        <taxon>Aurantimonadaceae</taxon>
        <taxon>Plantimonas</taxon>
    </lineage>
</organism>
<feature type="region of interest" description="Disordered" evidence="1">
    <location>
        <begin position="35"/>
        <end position="63"/>
    </location>
</feature>
<evidence type="ECO:0000313" key="2">
    <source>
        <dbReference type="EMBL" id="KAB0680092.1"/>
    </source>
</evidence>
<feature type="compositionally biased region" description="Acidic residues" evidence="1">
    <location>
        <begin position="35"/>
        <end position="45"/>
    </location>
</feature>
<protein>
    <submittedName>
        <fullName evidence="2">Uncharacterized protein</fullName>
    </submittedName>
</protein>
<gene>
    <name evidence="2" type="ORF">F6X38_09800</name>
</gene>